<dbReference type="AlphaFoldDB" id="A0A9X2JRC6"/>
<dbReference type="NCBIfam" id="NF009466">
    <property type="entry name" value="PRK12826.1-2"/>
    <property type="match status" value="1"/>
</dbReference>
<dbReference type="SUPFAM" id="SSF51735">
    <property type="entry name" value="NAD(P)-binding Rossmann-fold domains"/>
    <property type="match status" value="1"/>
</dbReference>
<protein>
    <submittedName>
        <fullName evidence="2">SDR family oxidoreductase</fullName>
    </submittedName>
</protein>
<organism evidence="2 3">
    <name type="scientific">Limimaricola litoreus</name>
    <dbReference type="NCBI Taxonomy" id="2955316"/>
    <lineage>
        <taxon>Bacteria</taxon>
        <taxon>Pseudomonadati</taxon>
        <taxon>Pseudomonadota</taxon>
        <taxon>Alphaproteobacteria</taxon>
        <taxon>Rhodobacterales</taxon>
        <taxon>Paracoccaceae</taxon>
        <taxon>Limimaricola</taxon>
    </lineage>
</organism>
<accession>A0A9X2JRC6</accession>
<dbReference type="FunFam" id="3.40.50.720:FF:000084">
    <property type="entry name" value="Short-chain dehydrogenase reductase"/>
    <property type="match status" value="1"/>
</dbReference>
<evidence type="ECO:0000256" key="1">
    <source>
        <dbReference type="ARBA" id="ARBA00006484"/>
    </source>
</evidence>
<gene>
    <name evidence="2" type="ORF">NHG85_17455</name>
</gene>
<dbReference type="RefSeq" id="WP_253334838.1">
    <property type="nucleotide sequence ID" value="NZ_JAMYXC010000281.1"/>
</dbReference>
<dbReference type="PANTHER" id="PTHR42760">
    <property type="entry name" value="SHORT-CHAIN DEHYDROGENASES/REDUCTASES FAMILY MEMBER"/>
    <property type="match status" value="1"/>
</dbReference>
<dbReference type="Pfam" id="PF13561">
    <property type="entry name" value="adh_short_C2"/>
    <property type="match status" value="1"/>
</dbReference>
<name>A0A9X2JRC6_9RHOB</name>
<dbReference type="CDD" id="cd05233">
    <property type="entry name" value="SDR_c"/>
    <property type="match status" value="1"/>
</dbReference>
<dbReference type="EMBL" id="JAMYXC010000281">
    <property type="protein sequence ID" value="MCP1170295.1"/>
    <property type="molecule type" value="Genomic_DNA"/>
</dbReference>
<dbReference type="InterPro" id="IPR020904">
    <property type="entry name" value="Sc_DH/Rdtase_CS"/>
</dbReference>
<dbReference type="GO" id="GO:0016616">
    <property type="term" value="F:oxidoreductase activity, acting on the CH-OH group of donors, NAD or NADP as acceptor"/>
    <property type="evidence" value="ECO:0007669"/>
    <property type="project" value="TreeGrafter"/>
</dbReference>
<reference evidence="2" key="1">
    <citation type="submission" date="2022-06" db="EMBL/GenBank/DDBJ databases">
        <title>Limimaricola sediminis sp. nov., isolated from an intertidal sediment.</title>
        <authorList>
            <person name="Shao X."/>
        </authorList>
    </citation>
    <scope>NUCLEOTIDE SEQUENCE</scope>
    <source>
        <strain evidence="2">ASW11-118</strain>
    </source>
</reference>
<dbReference type="PRINTS" id="PR00080">
    <property type="entry name" value="SDRFAMILY"/>
</dbReference>
<comment type="similarity">
    <text evidence="1">Belongs to the short-chain dehydrogenases/reductases (SDR) family.</text>
</comment>
<dbReference type="PRINTS" id="PR00081">
    <property type="entry name" value="GDHRDH"/>
</dbReference>
<evidence type="ECO:0000313" key="3">
    <source>
        <dbReference type="Proteomes" id="UP001139477"/>
    </source>
</evidence>
<dbReference type="InterPro" id="IPR002347">
    <property type="entry name" value="SDR_fam"/>
</dbReference>
<proteinExistence type="inferred from homology"/>
<keyword evidence="3" id="KW-1185">Reference proteome</keyword>
<evidence type="ECO:0000313" key="2">
    <source>
        <dbReference type="EMBL" id="MCP1170295.1"/>
    </source>
</evidence>
<dbReference type="InterPro" id="IPR036291">
    <property type="entry name" value="NAD(P)-bd_dom_sf"/>
</dbReference>
<dbReference type="Proteomes" id="UP001139477">
    <property type="component" value="Unassembled WGS sequence"/>
</dbReference>
<dbReference type="PANTHER" id="PTHR42760:SF40">
    <property type="entry name" value="3-OXOACYL-[ACYL-CARRIER-PROTEIN] REDUCTASE, CHLOROPLASTIC"/>
    <property type="match status" value="1"/>
</dbReference>
<dbReference type="PROSITE" id="PS00061">
    <property type="entry name" value="ADH_SHORT"/>
    <property type="match status" value="1"/>
</dbReference>
<dbReference type="Gene3D" id="3.40.50.720">
    <property type="entry name" value="NAD(P)-binding Rossmann-like Domain"/>
    <property type="match status" value="1"/>
</dbReference>
<dbReference type="GO" id="GO:0030497">
    <property type="term" value="P:fatty acid elongation"/>
    <property type="evidence" value="ECO:0007669"/>
    <property type="project" value="TreeGrafter"/>
</dbReference>
<sequence length="258" mass="27062">MKTVDSLRPESGLRVIVTAGASGIGRCIGEAFAKAGARVRICDIDGAALEEADFAEGRSLCDVRDHAAVGRFIAEAAAGMGGLDVVINNAGIAGPTAGVDEIDADAWRQTIDVNLNGQYHVAHHATAHLRQSRGVMINLASVAGRLAFAYRTPYAASKWAVVGLTKSLAAELGPEGVRVNAILPGIVRGRRIEGVIRDRAAALGIPYEEMERRNLEKISLRRMVDPEEIAAAALFLCAPGGRSITGQAISVCGNVEAL</sequence>
<comment type="caution">
    <text evidence="2">The sequence shown here is derived from an EMBL/GenBank/DDBJ whole genome shotgun (WGS) entry which is preliminary data.</text>
</comment>